<dbReference type="Proteomes" id="UP000830395">
    <property type="component" value="Chromosome 20"/>
</dbReference>
<organism evidence="1 2">
    <name type="scientific">Pangasius djambal</name>
    <dbReference type="NCBI Taxonomy" id="1691987"/>
    <lineage>
        <taxon>Eukaryota</taxon>
        <taxon>Metazoa</taxon>
        <taxon>Chordata</taxon>
        <taxon>Craniata</taxon>
        <taxon>Vertebrata</taxon>
        <taxon>Euteleostomi</taxon>
        <taxon>Actinopterygii</taxon>
        <taxon>Neopterygii</taxon>
        <taxon>Teleostei</taxon>
        <taxon>Ostariophysi</taxon>
        <taxon>Siluriformes</taxon>
        <taxon>Pangasiidae</taxon>
        <taxon>Pangasius</taxon>
    </lineage>
</organism>
<comment type="caution">
    <text evidence="1">The sequence shown here is derived from an EMBL/GenBank/DDBJ whole genome shotgun (WGS) entry which is preliminary data.</text>
</comment>
<accession>A0ACC5Z9L1</accession>
<gene>
    <name evidence="1" type="ORF">PDJAM_G00121520</name>
</gene>
<dbReference type="EMBL" id="CM040994">
    <property type="protein sequence ID" value="MCJ8744699.1"/>
    <property type="molecule type" value="Genomic_DNA"/>
</dbReference>
<reference evidence="1" key="1">
    <citation type="submission" date="2020-02" db="EMBL/GenBank/DDBJ databases">
        <title>Genome sequencing of the panga catfish, Pangasius djambal.</title>
        <authorList>
            <person name="Wen M."/>
            <person name="Zahm M."/>
            <person name="Roques C."/>
            <person name="Cabau C."/>
            <person name="Klopp C."/>
            <person name="Donnadieu C."/>
            <person name="Jouanno E."/>
            <person name="Avarre J.-C."/>
            <person name="Campet M."/>
            <person name="Ha T."/>
            <person name="Dugue R."/>
            <person name="Lampietro C."/>
            <person name="Louis A."/>
            <person name="Herpin A."/>
            <person name="Echchiki A."/>
            <person name="Berthelot C."/>
            <person name="Parey E."/>
            <person name="Roest-Crollius H."/>
            <person name="Braasch I."/>
            <person name="Postlethwait J.H."/>
            <person name="Bobe J."/>
            <person name="Montfort J."/>
            <person name="Bouchez O."/>
            <person name="Begum T."/>
            <person name="Schartl M."/>
            <person name="Gustiano R."/>
            <person name="Guiguen Y."/>
        </authorList>
    </citation>
    <scope>NUCLEOTIDE SEQUENCE</scope>
    <source>
        <strain evidence="1">Pdj_M5554</strain>
    </source>
</reference>
<proteinExistence type="predicted"/>
<sequence length="88" mass="10329">MSRTFRFYPKQEKYNLHNFSQLHKNSVKAGEGNTLLLTLLWCLDFSALDSDLELDEAPRRRKASSLSRNKKEKKEKKKESRKEGRGIT</sequence>
<evidence type="ECO:0000313" key="1">
    <source>
        <dbReference type="EMBL" id="MCJ8744699.1"/>
    </source>
</evidence>
<keyword evidence="2" id="KW-1185">Reference proteome</keyword>
<evidence type="ECO:0000313" key="2">
    <source>
        <dbReference type="Proteomes" id="UP000830395"/>
    </source>
</evidence>
<protein>
    <submittedName>
        <fullName evidence="1">Uncharacterized protein</fullName>
    </submittedName>
</protein>
<name>A0ACC5Z9L1_9TELE</name>